<dbReference type="InterPro" id="IPR007346">
    <property type="entry name" value="Endonuclease-I"/>
</dbReference>
<evidence type="ECO:0000256" key="1">
    <source>
        <dbReference type="ARBA" id="ARBA00006429"/>
    </source>
</evidence>
<dbReference type="PANTHER" id="PTHR33607">
    <property type="entry name" value="ENDONUCLEASE-1"/>
    <property type="match status" value="1"/>
</dbReference>
<evidence type="ECO:0000313" key="6">
    <source>
        <dbReference type="EMBL" id="GLB48077.1"/>
    </source>
</evidence>
<dbReference type="Proteomes" id="UP001143543">
    <property type="component" value="Unassembled WGS sequence"/>
</dbReference>
<keyword evidence="3" id="KW-0732">Signal</keyword>
<comment type="similarity">
    <text evidence="1">Belongs to the EndA/NucM nuclease family.</text>
</comment>
<keyword evidence="7" id="KW-1185">Reference proteome</keyword>
<evidence type="ECO:0000313" key="7">
    <source>
        <dbReference type="Proteomes" id="UP001143543"/>
    </source>
</evidence>
<protein>
    <recommendedName>
        <fullName evidence="5">Secretion system C-terminal sorting domain-containing protein</fullName>
    </recommendedName>
</protein>
<dbReference type="RefSeq" id="WP_281763735.1">
    <property type="nucleotide sequence ID" value="NZ_BRVO01000001.1"/>
</dbReference>
<evidence type="ECO:0000256" key="3">
    <source>
        <dbReference type="ARBA" id="ARBA00022729"/>
    </source>
</evidence>
<evidence type="ECO:0000259" key="5">
    <source>
        <dbReference type="Pfam" id="PF18962"/>
    </source>
</evidence>
<dbReference type="SUPFAM" id="SSF54060">
    <property type="entry name" value="His-Me finger endonucleases"/>
    <property type="match status" value="1"/>
</dbReference>
<comment type="caution">
    <text evidence="6">The sequence shown here is derived from an EMBL/GenBank/DDBJ whole genome shotgun (WGS) entry which is preliminary data.</text>
</comment>
<dbReference type="EMBL" id="BRVO01000001">
    <property type="protein sequence ID" value="GLB48077.1"/>
    <property type="molecule type" value="Genomic_DNA"/>
</dbReference>
<keyword evidence="2" id="KW-0540">Nuclease</keyword>
<accession>A0ABQ5MFA1</accession>
<organism evidence="6 7">
    <name type="scientific">Neptunitalea lumnitzerae</name>
    <dbReference type="NCBI Taxonomy" id="2965509"/>
    <lineage>
        <taxon>Bacteria</taxon>
        <taxon>Pseudomonadati</taxon>
        <taxon>Bacteroidota</taxon>
        <taxon>Flavobacteriia</taxon>
        <taxon>Flavobacteriales</taxon>
        <taxon>Flavobacteriaceae</taxon>
        <taxon>Neptunitalea</taxon>
    </lineage>
</organism>
<reference evidence="6" key="1">
    <citation type="submission" date="2022-07" db="EMBL/GenBank/DDBJ databases">
        <title>Taxonomy of Novel Oxalotrophic and Methylotrophic Bacteria.</title>
        <authorList>
            <person name="Sahin N."/>
            <person name="Tani A."/>
        </authorList>
    </citation>
    <scope>NUCLEOTIDE SEQUENCE</scope>
    <source>
        <strain evidence="6">Y10</strain>
    </source>
</reference>
<name>A0ABQ5MFA1_9FLAO</name>
<evidence type="ECO:0000256" key="2">
    <source>
        <dbReference type="ARBA" id="ARBA00022722"/>
    </source>
</evidence>
<dbReference type="InterPro" id="IPR044925">
    <property type="entry name" value="His-Me_finger_sf"/>
</dbReference>
<dbReference type="Pfam" id="PF04231">
    <property type="entry name" value="Endonuclease_1"/>
    <property type="match status" value="1"/>
</dbReference>
<keyword evidence="4" id="KW-0378">Hydrolase</keyword>
<dbReference type="NCBIfam" id="TIGR04183">
    <property type="entry name" value="Por_Secre_tail"/>
    <property type="match status" value="1"/>
</dbReference>
<sequence>MPTYYSGINFNASSTSVKSQLANLITTTHINDLPYTSGSLDTWDVIRLTDENPANSNEVLLFYGYDNNDGDTMTDYTRDSSLSCHTSGCTGLWNREHVYAKSIATPALETDNPGSGTDVHNLRACDGSMNSSRNNRIYTAGTGNSHIVNSNFWYPGDEWKGDVARIIMYMYLRYPSQCVANNIGNGPNTIHADMPDIFLQWNVEDPVNDYELQRNAVLEGIQGNRNPFIDNPYIATLIWGGTDAEDTWGTLEVAAVALDNIQVYPTNVHTRLYITNASHAAYTAAVYTMQGQQTNLQLVNDSYINVSNLEDGIYILQLQDAQGTNKTFKFIKN</sequence>
<evidence type="ECO:0000256" key="4">
    <source>
        <dbReference type="ARBA" id="ARBA00022801"/>
    </source>
</evidence>
<dbReference type="Pfam" id="PF18962">
    <property type="entry name" value="Por_Secre_tail"/>
    <property type="match status" value="1"/>
</dbReference>
<gene>
    <name evidence="6" type="ORF">Y10_04450</name>
</gene>
<proteinExistence type="inferred from homology"/>
<feature type="domain" description="Secretion system C-terminal sorting" evidence="5">
    <location>
        <begin position="263"/>
        <end position="326"/>
    </location>
</feature>
<dbReference type="InterPro" id="IPR026444">
    <property type="entry name" value="Secre_tail"/>
</dbReference>
<dbReference type="PANTHER" id="PTHR33607:SF2">
    <property type="entry name" value="ENDONUCLEASE-1"/>
    <property type="match status" value="1"/>
</dbReference>